<evidence type="ECO:0000313" key="2">
    <source>
        <dbReference type="Proteomes" id="UP000053732"/>
    </source>
</evidence>
<organism evidence="1 2">
    <name type="scientific">Penicillium camemberti (strain FM 013)</name>
    <dbReference type="NCBI Taxonomy" id="1429867"/>
    <lineage>
        <taxon>Eukaryota</taxon>
        <taxon>Fungi</taxon>
        <taxon>Dikarya</taxon>
        <taxon>Ascomycota</taxon>
        <taxon>Pezizomycotina</taxon>
        <taxon>Eurotiomycetes</taxon>
        <taxon>Eurotiomycetidae</taxon>
        <taxon>Eurotiales</taxon>
        <taxon>Aspergillaceae</taxon>
        <taxon>Penicillium</taxon>
    </lineage>
</organism>
<keyword evidence="2" id="KW-1185">Reference proteome</keyword>
<proteinExistence type="predicted"/>
<dbReference type="Proteomes" id="UP000053732">
    <property type="component" value="Unassembled WGS sequence"/>
</dbReference>
<dbReference type="EMBL" id="HG793137">
    <property type="protein sequence ID" value="CRL20616.1"/>
    <property type="molecule type" value="Genomic_DNA"/>
</dbReference>
<dbReference type="STRING" id="1429867.A0A0G4P2R4"/>
<gene>
    <name evidence="1" type="ORF">PCAMFM013_S004g000557</name>
</gene>
<protein>
    <submittedName>
        <fullName evidence="1">Str. FM013</fullName>
    </submittedName>
</protein>
<dbReference type="AlphaFoldDB" id="A0A0G4P2R4"/>
<reference evidence="1 2" key="1">
    <citation type="journal article" date="2014" name="Nat. Commun.">
        <title>Multiple recent horizontal transfers of a large genomic region in cheese making fungi.</title>
        <authorList>
            <person name="Cheeseman K."/>
            <person name="Ropars J."/>
            <person name="Renault P."/>
            <person name="Dupont J."/>
            <person name="Gouzy J."/>
            <person name="Branca A."/>
            <person name="Abraham A.L."/>
            <person name="Ceppi M."/>
            <person name="Conseiller E."/>
            <person name="Debuchy R."/>
            <person name="Malagnac F."/>
            <person name="Goarin A."/>
            <person name="Silar P."/>
            <person name="Lacoste S."/>
            <person name="Sallet E."/>
            <person name="Bensimon A."/>
            <person name="Giraud T."/>
            <person name="Brygoo Y."/>
        </authorList>
    </citation>
    <scope>NUCLEOTIDE SEQUENCE [LARGE SCALE GENOMIC DNA]</scope>
    <source>
        <strain evidence="2">FM 013</strain>
    </source>
</reference>
<accession>A0A0G4P2R4</accession>
<name>A0A0G4P2R4_PENC3</name>
<evidence type="ECO:0000313" key="1">
    <source>
        <dbReference type="EMBL" id="CRL20616.1"/>
    </source>
</evidence>
<sequence length="323" mass="37276">MLNRSTGPMTRNLLFRPQTLTFSVRNLQFSTRQNAILLNGTTRPSLKRRDVKQEYQIQRMTSDHSDSLHEKAIAALARLRSRGPPRNPSKRTPEFHFASNTADRLEKALNEAGFQSWGFPIYRCTYQSDSDWAEFLRRYRWHVADSLEHENGLDLLESFKMTVFENQALFGGVGVRTSTATIREHFQQWATTAIQEEQGVSPDMLGLANVEAARYRFCLFVGEESLRSVLQAPLEDCFNKNAFVNMLNGWWKEESLDDHDPEYLEDDELESVRRELNGYDPIEGYTVKDVGWMKVTFCAAGLEGFSQMGEHGEWDRYYKLSAT</sequence>